<keyword evidence="10 15" id="KW-0066">ATP synthesis</keyword>
<dbReference type="PANTHER" id="PTHR33445:SF1">
    <property type="entry name" value="ATP SYNTHASE SUBUNIT B"/>
    <property type="match status" value="1"/>
</dbReference>
<evidence type="ECO:0000256" key="9">
    <source>
        <dbReference type="ARBA" id="ARBA00023136"/>
    </source>
</evidence>
<dbReference type="Proteomes" id="UP000321907">
    <property type="component" value="Unassembled WGS sequence"/>
</dbReference>
<sequence>MFNLFLVDFSVIKPDPGLLFWTTIFFLLVWIILGKVAFKPISKALTKRENDIQDSIDEAKLVQAQMAQLKEDNQRLLAEAREESTRIVAEAEAFAKKRRDDAVNEAKEAAQKVSENAQREIANMRDSAMADLKKEVGAMALDIAEKVIRKDLKSDATQKALVSELVNNLN</sequence>
<evidence type="ECO:0000256" key="6">
    <source>
        <dbReference type="ARBA" id="ARBA00022781"/>
    </source>
</evidence>
<evidence type="ECO:0000256" key="14">
    <source>
        <dbReference type="ARBA" id="ARBA00037847"/>
    </source>
</evidence>
<evidence type="ECO:0000256" key="3">
    <source>
        <dbReference type="ARBA" id="ARBA00022475"/>
    </source>
</evidence>
<comment type="caution">
    <text evidence="18">The sequence shown here is derived from an EMBL/GenBank/DDBJ whole genome shotgun (WGS) entry which is preliminary data.</text>
</comment>
<evidence type="ECO:0000256" key="12">
    <source>
        <dbReference type="ARBA" id="ARBA00025614"/>
    </source>
</evidence>
<dbReference type="SUPFAM" id="SSF81573">
    <property type="entry name" value="F1F0 ATP synthase subunit B, membrane domain"/>
    <property type="match status" value="1"/>
</dbReference>
<dbReference type="GO" id="GO:0005886">
    <property type="term" value="C:plasma membrane"/>
    <property type="evidence" value="ECO:0007669"/>
    <property type="project" value="UniProtKB-SubCell"/>
</dbReference>
<evidence type="ECO:0000256" key="17">
    <source>
        <dbReference type="SAM" id="Coils"/>
    </source>
</evidence>
<dbReference type="HAMAP" id="MF_01398">
    <property type="entry name" value="ATP_synth_b_bprime"/>
    <property type="match status" value="1"/>
</dbReference>
<dbReference type="RefSeq" id="WP_147929290.1">
    <property type="nucleotide sequence ID" value="NZ_VOXD01000003.1"/>
</dbReference>
<evidence type="ECO:0000313" key="18">
    <source>
        <dbReference type="EMBL" id="TXF91271.1"/>
    </source>
</evidence>
<dbReference type="Pfam" id="PF00430">
    <property type="entry name" value="ATP-synt_B"/>
    <property type="match status" value="1"/>
</dbReference>
<comment type="function">
    <text evidence="12">Component of the F(0) channel, it forms part of the peripheral stalk, linking F(1) to F(0). The b'-subunit is a diverged and duplicated form of b found in plants and photosynthetic bacteria.</text>
</comment>
<keyword evidence="8 15" id="KW-0406">Ion transport</keyword>
<evidence type="ECO:0000313" key="19">
    <source>
        <dbReference type="Proteomes" id="UP000321907"/>
    </source>
</evidence>
<evidence type="ECO:0000256" key="16">
    <source>
        <dbReference type="RuleBase" id="RU003848"/>
    </source>
</evidence>
<comment type="subunit">
    <text evidence="13">F-type ATPases have 2 components, F(1) - the catalytic core - and F(0) - the membrane proton channel. F(1) has five subunits: alpha(3), beta(3), gamma(1), delta(1), epsilon(1). F(0) has four main subunits: a(1), b(2) and c(10-14). The alpha and beta chains form an alternating ring which encloses part of the gamma chain. F(1) is attached to F(0) by a central stalk formed by the gamma and epsilon chains, while a peripheral stalk is formed by the delta and b chains.</text>
</comment>
<evidence type="ECO:0000256" key="10">
    <source>
        <dbReference type="ARBA" id="ARBA00023310"/>
    </source>
</evidence>
<dbReference type="PANTHER" id="PTHR33445">
    <property type="entry name" value="ATP SYNTHASE SUBUNIT B', CHLOROPLASTIC"/>
    <property type="match status" value="1"/>
</dbReference>
<feature type="coiled-coil region" evidence="17">
    <location>
        <begin position="52"/>
        <end position="127"/>
    </location>
</feature>
<dbReference type="GO" id="GO:0012505">
    <property type="term" value="C:endomembrane system"/>
    <property type="evidence" value="ECO:0007669"/>
    <property type="project" value="UniProtKB-SubCell"/>
</dbReference>
<dbReference type="InterPro" id="IPR005864">
    <property type="entry name" value="ATP_synth_F0_bsu_bac"/>
</dbReference>
<accession>A0A5C7FJ66</accession>
<keyword evidence="7 15" id="KW-1133">Transmembrane helix</keyword>
<evidence type="ECO:0000256" key="7">
    <source>
        <dbReference type="ARBA" id="ARBA00022989"/>
    </source>
</evidence>
<comment type="function">
    <text evidence="11 15">F(1)F(0) ATP synthase produces ATP from ADP in the presence of a proton or sodium gradient. F-type ATPases consist of two structural domains, F(1) containing the extramembraneous catalytic core and F(0) containing the membrane proton channel, linked together by a central stalk and a peripheral stalk. During catalysis, ATP synthesis in the catalytic domain of F(1) is coupled via a rotary mechanism of the central stalk subunits to proton translocation.</text>
</comment>
<organism evidence="18 19">
    <name type="scientific">Neolewinella aurantiaca</name>
    <dbReference type="NCBI Taxonomy" id="2602767"/>
    <lineage>
        <taxon>Bacteria</taxon>
        <taxon>Pseudomonadati</taxon>
        <taxon>Bacteroidota</taxon>
        <taxon>Saprospiria</taxon>
        <taxon>Saprospirales</taxon>
        <taxon>Lewinellaceae</taxon>
        <taxon>Neolewinella</taxon>
    </lineage>
</organism>
<proteinExistence type="inferred from homology"/>
<comment type="similarity">
    <text evidence="1 15 16">Belongs to the ATPase B chain family.</text>
</comment>
<feature type="transmembrane region" description="Helical" evidence="15">
    <location>
        <begin position="20"/>
        <end position="38"/>
    </location>
</feature>
<evidence type="ECO:0000256" key="11">
    <source>
        <dbReference type="ARBA" id="ARBA00025198"/>
    </source>
</evidence>
<dbReference type="InterPro" id="IPR050059">
    <property type="entry name" value="ATP_synthase_B_chain"/>
</dbReference>
<protein>
    <recommendedName>
        <fullName evidence="15">ATP synthase subunit b</fullName>
    </recommendedName>
    <alternativeName>
        <fullName evidence="15">ATP synthase F(0) sector subunit b</fullName>
    </alternativeName>
    <alternativeName>
        <fullName evidence="15">ATPase subunit I</fullName>
    </alternativeName>
    <alternativeName>
        <fullName evidence="15">F-type ATPase subunit b</fullName>
        <shortName evidence="15">F-ATPase subunit b</shortName>
    </alternativeName>
</protein>
<dbReference type="CDD" id="cd06503">
    <property type="entry name" value="ATP-synt_Fo_b"/>
    <property type="match status" value="1"/>
</dbReference>
<dbReference type="GO" id="GO:0046933">
    <property type="term" value="F:proton-transporting ATP synthase activity, rotational mechanism"/>
    <property type="evidence" value="ECO:0007669"/>
    <property type="project" value="UniProtKB-UniRule"/>
</dbReference>
<evidence type="ECO:0000256" key="2">
    <source>
        <dbReference type="ARBA" id="ARBA00022448"/>
    </source>
</evidence>
<keyword evidence="3 15" id="KW-1003">Cell membrane</keyword>
<keyword evidence="17" id="KW-0175">Coiled coil</keyword>
<gene>
    <name evidence="15 18" type="primary">atpF</name>
    <name evidence="18" type="ORF">FUA23_03340</name>
</gene>
<reference evidence="18 19" key="1">
    <citation type="submission" date="2019-08" db="EMBL/GenBank/DDBJ databases">
        <title>Lewinella sp. strain SSH13 Genome sequencing and assembly.</title>
        <authorList>
            <person name="Kim I."/>
        </authorList>
    </citation>
    <scope>NUCLEOTIDE SEQUENCE [LARGE SCALE GENOMIC DNA]</scope>
    <source>
        <strain evidence="18 19">SSH13</strain>
    </source>
</reference>
<evidence type="ECO:0000256" key="1">
    <source>
        <dbReference type="ARBA" id="ARBA00005513"/>
    </source>
</evidence>
<evidence type="ECO:0000256" key="8">
    <source>
        <dbReference type="ARBA" id="ARBA00023065"/>
    </source>
</evidence>
<dbReference type="NCBIfam" id="TIGR01144">
    <property type="entry name" value="ATP_synt_b"/>
    <property type="match status" value="1"/>
</dbReference>
<dbReference type="OrthoDB" id="9795289at2"/>
<name>A0A5C7FJ66_9BACT</name>
<dbReference type="GO" id="GO:0046961">
    <property type="term" value="F:proton-transporting ATPase activity, rotational mechanism"/>
    <property type="evidence" value="ECO:0007669"/>
    <property type="project" value="TreeGrafter"/>
</dbReference>
<comment type="subunit">
    <text evidence="15">F-type ATPases have 2 components, F(1) - the catalytic core - and F(0) - the membrane proton channel. F(1) has five subunits: alpha(3), beta(3), gamma(1), delta(1), epsilon(1). F(0) has three main subunits: a(1), b(2) and c(10-14). The alpha and beta chains form an alternating ring which encloses part of the gamma chain. F(1) is attached to F(0) by a central stalk formed by the gamma and epsilon chains, while a peripheral stalk is formed by the delta and b chains.</text>
</comment>
<comment type="subcellular location">
    <subcellularLocation>
        <location evidence="15">Cell membrane</location>
        <topology evidence="15">Single-pass membrane protein</topology>
    </subcellularLocation>
    <subcellularLocation>
        <location evidence="14">Endomembrane system</location>
        <topology evidence="14">Single-pass membrane protein</topology>
    </subcellularLocation>
</comment>
<dbReference type="GO" id="GO:0045259">
    <property type="term" value="C:proton-transporting ATP synthase complex"/>
    <property type="evidence" value="ECO:0007669"/>
    <property type="project" value="UniProtKB-KW"/>
</dbReference>
<evidence type="ECO:0000256" key="13">
    <source>
        <dbReference type="ARBA" id="ARBA00026054"/>
    </source>
</evidence>
<evidence type="ECO:0000256" key="5">
    <source>
        <dbReference type="ARBA" id="ARBA00022692"/>
    </source>
</evidence>
<keyword evidence="9 15" id="KW-0472">Membrane</keyword>
<dbReference type="AlphaFoldDB" id="A0A5C7FJ66"/>
<evidence type="ECO:0000256" key="4">
    <source>
        <dbReference type="ARBA" id="ARBA00022547"/>
    </source>
</evidence>
<keyword evidence="6 15" id="KW-0375">Hydrogen ion transport</keyword>
<keyword evidence="5 15" id="KW-0812">Transmembrane</keyword>
<evidence type="ECO:0000256" key="15">
    <source>
        <dbReference type="HAMAP-Rule" id="MF_01398"/>
    </source>
</evidence>
<dbReference type="InterPro" id="IPR002146">
    <property type="entry name" value="ATP_synth_b/b'su_bac/chlpt"/>
</dbReference>
<dbReference type="InterPro" id="IPR028987">
    <property type="entry name" value="ATP_synth_B-like_membr_sf"/>
</dbReference>
<keyword evidence="19" id="KW-1185">Reference proteome</keyword>
<keyword evidence="2 15" id="KW-0813">Transport</keyword>
<dbReference type="EMBL" id="VOXD01000003">
    <property type="protein sequence ID" value="TXF91271.1"/>
    <property type="molecule type" value="Genomic_DNA"/>
</dbReference>
<keyword evidence="4 15" id="KW-0138">CF(0)</keyword>